<dbReference type="InterPro" id="IPR003439">
    <property type="entry name" value="ABC_transporter-like_ATP-bd"/>
</dbReference>
<reference evidence="6 7" key="1">
    <citation type="submission" date="2006-01" db="EMBL/GenBank/DDBJ databases">
        <title>Complete sequence of Rhodopseudomonas palustris HaA2.</title>
        <authorList>
            <consortium name="US DOE Joint Genome Institute"/>
            <person name="Copeland A."/>
            <person name="Lucas S."/>
            <person name="Lapidus A."/>
            <person name="Barry K."/>
            <person name="Detter J.C."/>
            <person name="Glavina T."/>
            <person name="Hammon N."/>
            <person name="Israni S."/>
            <person name="Pitluck S."/>
            <person name="Chain P."/>
            <person name="Malfatti S."/>
            <person name="Shin M."/>
            <person name="Vergez L."/>
            <person name="Schmutz J."/>
            <person name="Larimer F."/>
            <person name="Land M."/>
            <person name="Hauser L."/>
            <person name="Pelletier D.A."/>
            <person name="Kyrpides N."/>
            <person name="Anderson I."/>
            <person name="Oda Y."/>
            <person name="Harwood C.S."/>
            <person name="Richardson P."/>
        </authorList>
    </citation>
    <scope>NUCLEOTIDE SEQUENCE [LARGE SCALE GENOMIC DNA]</scope>
    <source>
        <strain evidence="6 7">HaA2</strain>
    </source>
</reference>
<dbReference type="PANTHER" id="PTHR43514:SF4">
    <property type="entry name" value="ABC TRANSPORTER I FAMILY MEMBER 10"/>
    <property type="match status" value="1"/>
</dbReference>
<evidence type="ECO:0000256" key="2">
    <source>
        <dbReference type="ARBA" id="ARBA00022741"/>
    </source>
</evidence>
<keyword evidence="2" id="KW-0547">Nucleotide-binding</keyword>
<dbReference type="PANTHER" id="PTHR43514">
    <property type="entry name" value="ABC TRANSPORTER I FAMILY MEMBER 10"/>
    <property type="match status" value="1"/>
</dbReference>
<dbReference type="STRING" id="316058.RPB_1442"/>
<dbReference type="SUPFAM" id="SSF52540">
    <property type="entry name" value="P-loop containing nucleoside triphosphate hydrolases"/>
    <property type="match status" value="1"/>
</dbReference>
<gene>
    <name evidence="6" type="ordered locus">RPB_1442</name>
</gene>
<dbReference type="InterPro" id="IPR017871">
    <property type="entry name" value="ABC_transporter-like_CS"/>
</dbReference>
<dbReference type="GO" id="GO:0016887">
    <property type="term" value="F:ATP hydrolysis activity"/>
    <property type="evidence" value="ECO:0007669"/>
    <property type="project" value="InterPro"/>
</dbReference>
<feature type="domain" description="ABC transporter" evidence="5">
    <location>
        <begin position="13"/>
        <end position="245"/>
    </location>
</feature>
<comment type="similarity">
    <text evidence="1">Belongs to the ABC transporter superfamily.</text>
</comment>
<dbReference type="EMBL" id="CP000250">
    <property type="protein sequence ID" value="ABD06152.1"/>
    <property type="molecule type" value="Genomic_DNA"/>
</dbReference>
<dbReference type="InterPro" id="IPR003593">
    <property type="entry name" value="AAA+_ATPase"/>
</dbReference>
<name>Q2J058_RHOP2</name>
<evidence type="ECO:0000256" key="1">
    <source>
        <dbReference type="ARBA" id="ARBA00005417"/>
    </source>
</evidence>
<evidence type="ECO:0000259" key="5">
    <source>
        <dbReference type="PROSITE" id="PS50893"/>
    </source>
</evidence>
<dbReference type="Gene3D" id="3.40.50.300">
    <property type="entry name" value="P-loop containing nucleotide triphosphate hydrolases"/>
    <property type="match status" value="1"/>
</dbReference>
<comment type="function">
    <text evidence="4">Involved in beta-(1--&gt;2)glucan export. Transmembrane domains (TMD) form a pore in the inner membrane and the ATP-binding domain (NBD) is responsible for energy generation.</text>
</comment>
<evidence type="ECO:0000256" key="4">
    <source>
        <dbReference type="ARBA" id="ARBA00024722"/>
    </source>
</evidence>
<dbReference type="HOGENOM" id="CLU_000604_1_1_5"/>
<dbReference type="GO" id="GO:0005524">
    <property type="term" value="F:ATP binding"/>
    <property type="evidence" value="ECO:0007669"/>
    <property type="project" value="UniProtKB-KW"/>
</dbReference>
<sequence length="315" mass="33438">MRNDVTKAHGGTLRVAVRMRLDGPAGPFDLDVDLSIAAGSLVAIVGPSGAGKTTLLRVVAGLARPQHAQIHLGSTPWCDTESRVELPTRRRSIGFVFQDFALFPNMTVRGNVDYALGARGGAGDADRLLDLVGLSGLAGMPPTRLSGGQKQRLALIRALARRPAVLMLDEPLSALDPAMRRKLQDDLRELHARFGATTLLVSHDAAEILRLADRVIRLDHGKVAFDGAPAAAFGAAEPEDGLTMIGEYLGGRDAHGTCMVRIDGRARRLRLSGDGVTSLQPGDTVMLYADRAAIRPAAIRSDGTPPDAKRASLRG</sequence>
<protein>
    <submittedName>
        <fullName evidence="6">ABC transporter related</fullName>
    </submittedName>
</protein>
<evidence type="ECO:0000256" key="3">
    <source>
        <dbReference type="ARBA" id="ARBA00022840"/>
    </source>
</evidence>
<dbReference type="OrthoDB" id="9802264at2"/>
<accession>Q2J058</accession>
<dbReference type="InterPro" id="IPR050334">
    <property type="entry name" value="Molybdenum_import_ModC"/>
</dbReference>
<keyword evidence="3" id="KW-0067">ATP-binding</keyword>
<dbReference type="PROSITE" id="PS00211">
    <property type="entry name" value="ABC_TRANSPORTER_1"/>
    <property type="match status" value="1"/>
</dbReference>
<dbReference type="eggNOG" id="COG3842">
    <property type="taxonomic scope" value="Bacteria"/>
</dbReference>
<dbReference type="InterPro" id="IPR027417">
    <property type="entry name" value="P-loop_NTPase"/>
</dbReference>
<dbReference type="KEGG" id="rpb:RPB_1442"/>
<organism evidence="6 7">
    <name type="scientific">Rhodopseudomonas palustris (strain HaA2)</name>
    <dbReference type="NCBI Taxonomy" id="316058"/>
    <lineage>
        <taxon>Bacteria</taxon>
        <taxon>Pseudomonadati</taxon>
        <taxon>Pseudomonadota</taxon>
        <taxon>Alphaproteobacteria</taxon>
        <taxon>Hyphomicrobiales</taxon>
        <taxon>Nitrobacteraceae</taxon>
        <taxon>Rhodopseudomonas</taxon>
    </lineage>
</organism>
<keyword evidence="7" id="KW-1185">Reference proteome</keyword>
<dbReference type="AlphaFoldDB" id="Q2J058"/>
<dbReference type="PROSITE" id="PS50893">
    <property type="entry name" value="ABC_TRANSPORTER_2"/>
    <property type="match status" value="1"/>
</dbReference>
<dbReference type="Pfam" id="PF00005">
    <property type="entry name" value="ABC_tran"/>
    <property type="match status" value="1"/>
</dbReference>
<dbReference type="Proteomes" id="UP000008809">
    <property type="component" value="Chromosome"/>
</dbReference>
<evidence type="ECO:0000313" key="7">
    <source>
        <dbReference type="Proteomes" id="UP000008809"/>
    </source>
</evidence>
<proteinExistence type="inferred from homology"/>
<dbReference type="SMART" id="SM00382">
    <property type="entry name" value="AAA"/>
    <property type="match status" value="1"/>
</dbReference>
<evidence type="ECO:0000313" key="6">
    <source>
        <dbReference type="EMBL" id="ABD06152.1"/>
    </source>
</evidence>